<dbReference type="GO" id="GO:0005634">
    <property type="term" value="C:nucleus"/>
    <property type="evidence" value="ECO:0007669"/>
    <property type="project" value="UniProtKB-SubCell"/>
</dbReference>
<evidence type="ECO:0000259" key="12">
    <source>
        <dbReference type="PROSITE" id="PS51189"/>
    </source>
</evidence>
<evidence type="ECO:0000313" key="14">
    <source>
        <dbReference type="EMBL" id="KAF7996223.1"/>
    </source>
</evidence>
<evidence type="ECO:0000256" key="1">
    <source>
        <dbReference type="ARBA" id="ARBA00004123"/>
    </source>
</evidence>
<dbReference type="GO" id="GO:0006281">
    <property type="term" value="P:DNA repair"/>
    <property type="evidence" value="ECO:0007669"/>
    <property type="project" value="InterPro"/>
</dbReference>
<dbReference type="SMART" id="SM01343">
    <property type="entry name" value="FATC"/>
    <property type="match status" value="1"/>
</dbReference>
<dbReference type="SMART" id="SM00146">
    <property type="entry name" value="PI3Kc"/>
    <property type="match status" value="1"/>
</dbReference>
<keyword evidence="15" id="KW-1185">Reference proteome</keyword>
<dbReference type="InterPro" id="IPR038980">
    <property type="entry name" value="ATM_plant"/>
</dbReference>
<dbReference type="Proteomes" id="UP000639338">
    <property type="component" value="Unassembled WGS sequence"/>
</dbReference>
<evidence type="ECO:0000313" key="15">
    <source>
        <dbReference type="Proteomes" id="UP000639338"/>
    </source>
</evidence>
<dbReference type="InterPro" id="IPR018936">
    <property type="entry name" value="PI3/4_kinase_CS"/>
</dbReference>
<dbReference type="InterPro" id="IPR036940">
    <property type="entry name" value="PI3/4_kinase_cat_sf"/>
</dbReference>
<organism evidence="14 15">
    <name type="scientific">Aphidius gifuensis</name>
    <name type="common">Parasitoid wasp</name>
    <dbReference type="NCBI Taxonomy" id="684658"/>
    <lineage>
        <taxon>Eukaryota</taxon>
        <taxon>Metazoa</taxon>
        <taxon>Ecdysozoa</taxon>
        <taxon>Arthropoda</taxon>
        <taxon>Hexapoda</taxon>
        <taxon>Insecta</taxon>
        <taxon>Pterygota</taxon>
        <taxon>Neoptera</taxon>
        <taxon>Endopterygota</taxon>
        <taxon>Hymenoptera</taxon>
        <taxon>Apocrita</taxon>
        <taxon>Ichneumonoidea</taxon>
        <taxon>Braconidae</taxon>
        <taxon>Aphidiinae</taxon>
        <taxon>Aphidius</taxon>
    </lineage>
</organism>
<dbReference type="SUPFAM" id="SSF56112">
    <property type="entry name" value="Protein kinase-like (PK-like)"/>
    <property type="match status" value="1"/>
</dbReference>
<evidence type="ECO:0000259" key="11">
    <source>
        <dbReference type="PROSITE" id="PS50290"/>
    </source>
</evidence>
<evidence type="ECO:0000256" key="10">
    <source>
        <dbReference type="ARBA" id="ARBA00047899"/>
    </source>
</evidence>
<name>A0A834XZ21_APHGI</name>
<keyword evidence="3" id="KW-0723">Serine/threonine-protein kinase</keyword>
<dbReference type="CDD" id="cd05171">
    <property type="entry name" value="PIKKc_ATM"/>
    <property type="match status" value="1"/>
</dbReference>
<comment type="subcellular location">
    <subcellularLocation>
        <location evidence="1">Nucleus</location>
    </subcellularLocation>
</comment>
<keyword evidence="7" id="KW-0418">Kinase</keyword>
<keyword evidence="5" id="KW-0547">Nucleotide-binding</keyword>
<dbReference type="EMBL" id="JACMRX010000001">
    <property type="protein sequence ID" value="KAF7996223.1"/>
    <property type="molecule type" value="Genomic_DNA"/>
</dbReference>
<dbReference type="EC" id="2.7.11.1" evidence="2"/>
<dbReference type="PROSITE" id="PS51190">
    <property type="entry name" value="FATC"/>
    <property type="match status" value="1"/>
</dbReference>
<dbReference type="InterPro" id="IPR003152">
    <property type="entry name" value="FATC_dom"/>
</dbReference>
<evidence type="ECO:0000256" key="5">
    <source>
        <dbReference type="ARBA" id="ARBA00022741"/>
    </source>
</evidence>
<keyword evidence="9" id="KW-0539">Nucleus</keyword>
<keyword evidence="6" id="KW-0227">DNA damage</keyword>
<dbReference type="PANTHER" id="PTHR37079:SF4">
    <property type="entry name" value="SERINE_THREONINE-PROTEIN KINASE ATM"/>
    <property type="match status" value="1"/>
</dbReference>
<feature type="domain" description="PI3K/PI4K catalytic" evidence="11">
    <location>
        <begin position="2507"/>
        <end position="2827"/>
    </location>
</feature>
<sequence length="2870" mass="334261">MTNHSQHILFCLNKAKSTKITEKKEGVQELRGIFDNKSVVDEITKNSENRNDITWNKMLSYCHTILIDDICQPASRSKKIAMELHGELSWFISETVKLASTQKIVYLKIEDLMTFIIQVLSDDIYDLCYPLYMDILVNTVLANRLYRNNLSLEHWQELIKIYKNLYIKKDLTDKPMILSVLRKIIQYGCRQTNLVAHVNNILPFLKIVFNEAERYPKILEDNAYELAVVVFQEISTECRQSLCKFSETFPTSLITSSNNSKSKTKLLLYFVILHHPNGAQVDDKFFYTDDIDNWKKIIFTIRNFILKEKKNSLLSSSFISLGVEIFKQILSEQLINNDSQIDNDIDMSQKAKRRRVSLNFQTPIDLLNYEYDIKYRLPIVQILTSMFVKYPHVLKDNYLPNLLKIIYEMFIESIKNEDMINSLCQLSSIIINIENKYFNKSINYTVNCQYWNKIWDVLLKILGMNQNEIEAHKLLQYLIEFKGVQNLNAFVNLYFTNSIRWLPSSIRTLLILVENFTITENIETSNHSDESDKKRILKWILHGSNKEIIDKQTINNICDIVIGLIHKIYTKKSDKNDDKLYEKHHEFSHLNDNEIKSVCVIEKCALSQCFSSNLFIKNTNTVNDEDKKSLSTLTDENLDYVIDILHKLIDFKNNPIDDKVLAIYKLTIFAKFTSNLIELNIESANDKIEKLINSFDVAFNNFWQLILNENSFDGSNSNIINILKSLIILYDNNYHELIGDKLLSSLPGEILRILFSMLTAGLQIADESSEFQYIGMKFYDNIYELHACCSSKDKKSRIYPKEISENTIITIQIHQLLIKICTFETSNIITTRQIKILNNLLIIGVYKPNKFGNLWNALGLLKEIMKCKNTFLPENIYTEIEIFINELFKQWKDDVFAIEGILKILPTFIDKINKNTAKNNDDNFLNIFNEIDNIITRNDLGTKTQITFIKTIYKTMKIYSSSTLKYIVLNLMKNYLTSQLNIVRIETLPLLHYLFSSDTITIDEKTNLFNKILDILDVIFEVDENIDDDRIKDEKISRTSCAFLMLGCIINASGVFQSRALNTLMTLNQLKIKNKKMLVNIISSVFNNKEEQLNLVENNLYHILESWIEKELNFKEFPWYLTRCQNENEFFLKYAGLIVLIQLEDLNFESIRILCDNLSINFEKVIEDNFHLILNWLLATMSLKSNKQKMKYAEELFIQLKNNTNDFLNVKIFGDLLDDVFDKILIDLFQRLHDEKHFENIYSINISFPQMIVPNYKIDIIERSIHYLTKITTEKKSLIEYLVIERPNIIQQVFLTLVKNIYNQKMIEYKLKSFHHYSYFCQFLIDEISNDYFNNIAVFTLREIIYTLIHLIQDNIKPISELSGKLLLTILQLSLPSRYNEISDFLNFIVSSLIPIARQNNIKGIIKILNYLIVQSKDLLTDAIRKLDAFPNELIFDDINNTWNELKDIEGKNQNLSDKIQHFLNVFHENNVNCSLEGILHLKNELLNRRDELKIMYNDLDNIRGFAEDCISSKIHRLIYHLIKLTESSDLNISLEAAQCLGILGPVDLTTMILHSEEGHVQENFDTLISLTLKIIKILSHYLVDNCQEYREKSAIVLYDIYHSFWGNELCQMHPKNFSKYGDVKEIKLLLSYTHPFIPLKIDRKKSKKPTILVDKFKIVFNENNEYWKGENDESYSTWIKNLTCQILNCFKDLFSNSLIDFCKLSHEICETIIPRIIFIIIELNNNLTIDICTSLNIFFEEFYNSTCTAEQTMLLSTCQLTKNNNFSHESVKCMLNIVNYLRIQSGNNYQSLLNYLHISKAAQYCSAYFTSVLYAELSSEILKNQIKYIPDDDDSKSIIDYLCEKKPKEGKLLQDILREAFIKIGDPDSIHGCGSSYLKEQSSRIQHYIHFKEWEKVLITQDVDLSCGQTYSRGMANTLQNLGLDYLLNKFISTVKKDNDNIDDYIYNTAWRLSDWSIFKQNEYNNKSIKNNDYDYYHYQSLKCLNDKDLFGLDDAVTNARISVINSLKNTSLECSQTVYPILLKLKMLQEIQEFGKSSVDEWKTIVNDFRLQDLGNINDFTYIEPILTQRIVMYNIKNKLDISNDIKDAFFNTHLELSIIGEKQGYLHIAARTLELLGRQENLSSEIKDKLNYQEALLSWRRGDQNIAKYLMKNLICNESINIRLKAQCLKIYGDWVAETKSETHEEIINKYYKKSMDIIKNMEIKNSNDWDNLYDTYASLAIFSDTHYQQISEFMKTPMFKSLQKTALFARDESDNPQVNNKIKDKDIRRALCTNQIQKTNDIAEFEKIQQEQLMYLQLSIEYYLITLVKCEKHNHLIFRLISLWIKNHENEDLNNLIDQYIDNISTHKFISLLPQLSPHISLESNNFTIKINSLLKRCALEHPHHVLPVLLCLGNRDKDKLYQDPSIAKKSQVPDKCVRGALTLVNDLKKTNINLMINEYNEIMNALIELAYYQFDPKKSQTRIPLKFKIHKIRSYENSMVPTMTLDVNPNGNYNNIICVDKYIDTFESLGGINAPKKIICIGSDGVRRYQVVKVDSDIKTDAVMQQAFNVINTLFKKSKNTNKRKLHIRTYKVMLLSQKSGILQWCDNTLPLSSILVGDKNNIGLHKKYNPKDWDASECRQKIGDARNEPNSVKLEVYKNCCKNFKPAFQYFFLEKFPSPETWFERRLAYVRSIATTSMVGYILGIGDRHVSNILIDENTAEIVHIDFGIAFEQGKALPIPEPVPFRLTRDIEAAMGVSGVEGVLRRTCEETMTVLRDRREMINTLLQVLLYDPLFTWTVSPQKANQMQGGGGGQRRDVVADISDEDTKKENDLAKKSLLRMEQKLLGTEEGIATSISGQVDRLIQQARNPANLAVIFSGWQAHL</sequence>
<dbReference type="InterPro" id="IPR000403">
    <property type="entry name" value="PI3/4_kinase_cat_dom"/>
</dbReference>
<accession>A0A834XZ21</accession>
<evidence type="ECO:0000256" key="9">
    <source>
        <dbReference type="ARBA" id="ARBA00023242"/>
    </source>
</evidence>
<dbReference type="InterPro" id="IPR003151">
    <property type="entry name" value="PIK-rel_kinase_FAT"/>
</dbReference>
<evidence type="ECO:0000259" key="13">
    <source>
        <dbReference type="PROSITE" id="PS51190"/>
    </source>
</evidence>
<protein>
    <recommendedName>
        <fullName evidence="2">non-specific serine/threonine protein kinase</fullName>
        <ecNumber evidence="2">2.7.11.1</ecNumber>
    </recommendedName>
</protein>
<dbReference type="InterPro" id="IPR014009">
    <property type="entry name" value="PIK_FAT"/>
</dbReference>
<dbReference type="InterPro" id="IPR011009">
    <property type="entry name" value="Kinase-like_dom_sf"/>
</dbReference>
<proteinExistence type="predicted"/>
<dbReference type="OrthoDB" id="381190at2759"/>
<dbReference type="PROSITE" id="PS51189">
    <property type="entry name" value="FAT"/>
    <property type="match status" value="1"/>
</dbReference>
<evidence type="ECO:0000256" key="2">
    <source>
        <dbReference type="ARBA" id="ARBA00012513"/>
    </source>
</evidence>
<dbReference type="PROSITE" id="PS50290">
    <property type="entry name" value="PI3_4_KINASE_3"/>
    <property type="match status" value="1"/>
</dbReference>
<dbReference type="PROSITE" id="PS00916">
    <property type="entry name" value="PI3_4_KINASE_2"/>
    <property type="match status" value="1"/>
</dbReference>
<comment type="caution">
    <text evidence="14">The sequence shown here is derived from an EMBL/GenBank/DDBJ whole genome shotgun (WGS) entry which is preliminary data.</text>
</comment>
<keyword evidence="8" id="KW-0067">ATP-binding</keyword>
<dbReference type="GO" id="GO:0005524">
    <property type="term" value="F:ATP binding"/>
    <property type="evidence" value="ECO:0007669"/>
    <property type="project" value="UniProtKB-KW"/>
</dbReference>
<dbReference type="Pfam" id="PF02259">
    <property type="entry name" value="FAT"/>
    <property type="match status" value="1"/>
</dbReference>
<dbReference type="Pfam" id="PF02260">
    <property type="entry name" value="FATC"/>
    <property type="match status" value="1"/>
</dbReference>
<comment type="catalytic activity">
    <reaction evidence="10">
        <text>L-threonyl-[protein] + ATP = O-phospho-L-threonyl-[protein] + ADP + H(+)</text>
        <dbReference type="Rhea" id="RHEA:46608"/>
        <dbReference type="Rhea" id="RHEA-COMP:11060"/>
        <dbReference type="Rhea" id="RHEA-COMP:11605"/>
        <dbReference type="ChEBI" id="CHEBI:15378"/>
        <dbReference type="ChEBI" id="CHEBI:30013"/>
        <dbReference type="ChEBI" id="CHEBI:30616"/>
        <dbReference type="ChEBI" id="CHEBI:61977"/>
        <dbReference type="ChEBI" id="CHEBI:456216"/>
        <dbReference type="EC" id="2.7.11.1"/>
    </reaction>
</comment>
<gene>
    <name evidence="14" type="ORF">HCN44_001855</name>
</gene>
<keyword evidence="4" id="KW-0808">Transferase</keyword>
<dbReference type="Gene3D" id="1.10.1070.11">
    <property type="entry name" value="Phosphatidylinositol 3-/4-kinase, catalytic domain"/>
    <property type="match status" value="1"/>
</dbReference>
<evidence type="ECO:0000256" key="7">
    <source>
        <dbReference type="ARBA" id="ARBA00022777"/>
    </source>
</evidence>
<evidence type="ECO:0000256" key="8">
    <source>
        <dbReference type="ARBA" id="ARBA00022840"/>
    </source>
</evidence>
<reference evidence="14 15" key="1">
    <citation type="submission" date="2020-08" db="EMBL/GenBank/DDBJ databases">
        <title>Aphidius gifuensis genome sequencing and assembly.</title>
        <authorList>
            <person name="Du Z."/>
        </authorList>
    </citation>
    <scope>NUCLEOTIDE SEQUENCE [LARGE SCALE GENOMIC DNA]</scope>
    <source>
        <strain evidence="14">YNYX2018</strain>
        <tissue evidence="14">Adults</tissue>
    </source>
</reference>
<evidence type="ECO:0000256" key="4">
    <source>
        <dbReference type="ARBA" id="ARBA00022679"/>
    </source>
</evidence>
<dbReference type="Gene3D" id="3.30.1010.10">
    <property type="entry name" value="Phosphatidylinositol 3-kinase Catalytic Subunit, Chain A, domain 4"/>
    <property type="match status" value="1"/>
</dbReference>
<dbReference type="InterPro" id="IPR044107">
    <property type="entry name" value="PIKKc_ATM"/>
</dbReference>
<evidence type="ECO:0000256" key="6">
    <source>
        <dbReference type="ARBA" id="ARBA00022763"/>
    </source>
</evidence>
<evidence type="ECO:0000256" key="3">
    <source>
        <dbReference type="ARBA" id="ARBA00022527"/>
    </source>
</evidence>
<dbReference type="PANTHER" id="PTHR37079">
    <property type="entry name" value="SERINE/THREONINE-PROTEIN KINASE ATM"/>
    <property type="match status" value="1"/>
</dbReference>
<dbReference type="Pfam" id="PF00454">
    <property type="entry name" value="PI3_PI4_kinase"/>
    <property type="match status" value="1"/>
</dbReference>
<feature type="domain" description="FATC" evidence="13">
    <location>
        <begin position="2838"/>
        <end position="2870"/>
    </location>
</feature>
<feature type="domain" description="FAT" evidence="12">
    <location>
        <begin position="1798"/>
        <end position="2400"/>
    </location>
</feature>
<dbReference type="GO" id="GO:0004674">
    <property type="term" value="F:protein serine/threonine kinase activity"/>
    <property type="evidence" value="ECO:0007669"/>
    <property type="project" value="UniProtKB-KW"/>
</dbReference>